<evidence type="ECO:0000313" key="1">
    <source>
        <dbReference type="EMBL" id="CAB4173778.1"/>
    </source>
</evidence>
<name>A0A6J5PXI1_9CAUD</name>
<accession>A0A6J5PXI1</accession>
<dbReference type="EMBL" id="LR796907">
    <property type="protein sequence ID" value="CAB4173778.1"/>
    <property type="molecule type" value="Genomic_DNA"/>
</dbReference>
<reference evidence="1" key="1">
    <citation type="submission" date="2020-05" db="EMBL/GenBank/DDBJ databases">
        <authorList>
            <person name="Chiriac C."/>
            <person name="Salcher M."/>
            <person name="Ghai R."/>
            <person name="Kavagutti S V."/>
        </authorList>
    </citation>
    <scope>NUCLEOTIDE SEQUENCE</scope>
</reference>
<gene>
    <name evidence="2" type="ORF">UFOVP1186_15</name>
    <name evidence="3" type="ORF">UFOVP1234_4</name>
    <name evidence="4" type="ORF">UFOVP1487_17</name>
    <name evidence="5" type="ORF">UFOVP1574_37</name>
    <name evidence="1" type="ORF">UFOVP959_9</name>
</gene>
<proteinExistence type="predicted"/>
<protein>
    <submittedName>
        <fullName evidence="1">CHAP domain containing protein</fullName>
    </submittedName>
</protein>
<evidence type="ECO:0000313" key="4">
    <source>
        <dbReference type="EMBL" id="CAB4215453.1"/>
    </source>
</evidence>
<organism evidence="1">
    <name type="scientific">uncultured Caudovirales phage</name>
    <dbReference type="NCBI Taxonomy" id="2100421"/>
    <lineage>
        <taxon>Viruses</taxon>
        <taxon>Duplodnaviria</taxon>
        <taxon>Heunggongvirae</taxon>
        <taxon>Uroviricota</taxon>
        <taxon>Caudoviricetes</taxon>
        <taxon>Peduoviridae</taxon>
        <taxon>Maltschvirus</taxon>
        <taxon>Maltschvirus maltsch</taxon>
    </lineage>
</organism>
<dbReference type="EMBL" id="LR797137">
    <property type="protein sequence ID" value="CAB4189305.1"/>
    <property type="molecule type" value="Genomic_DNA"/>
</dbReference>
<dbReference type="EMBL" id="LR797422">
    <property type="protein sequence ID" value="CAB4215453.1"/>
    <property type="molecule type" value="Genomic_DNA"/>
</dbReference>
<dbReference type="EMBL" id="LR798462">
    <property type="protein sequence ID" value="CAB5238945.1"/>
    <property type="molecule type" value="Genomic_DNA"/>
</dbReference>
<dbReference type="EMBL" id="LR797183">
    <property type="protein sequence ID" value="CAB4192143.1"/>
    <property type="molecule type" value="Genomic_DNA"/>
</dbReference>
<evidence type="ECO:0000313" key="5">
    <source>
        <dbReference type="EMBL" id="CAB5238945.1"/>
    </source>
</evidence>
<evidence type="ECO:0000313" key="3">
    <source>
        <dbReference type="EMBL" id="CAB4192143.1"/>
    </source>
</evidence>
<sequence>MKLRHRALRNAQKYVGVTEHPPNSNHGVLIDKWNKDACGLTGVYWCCSFVHGMYLQEGFNLPGGASVGNVVGASRTNGWVVTRPRKGDLVCYEFGEGWAGYDDHIGIVASCLALRWKGPTFVGWVSTVEGNTSSQAGSGSQSNGGGVFRRRRWITGSIKATFVRVPDTHTHDHQ</sequence>
<evidence type="ECO:0000313" key="2">
    <source>
        <dbReference type="EMBL" id="CAB4189305.1"/>
    </source>
</evidence>